<evidence type="ECO:0000313" key="1">
    <source>
        <dbReference type="EMBL" id="NYH13409.1"/>
    </source>
</evidence>
<dbReference type="RefSeq" id="WP_179703441.1">
    <property type="nucleotide sequence ID" value="NZ_JACCAU010000001.1"/>
</dbReference>
<dbReference type="Proteomes" id="UP000572540">
    <property type="component" value="Unassembled WGS sequence"/>
</dbReference>
<organism evidence="1 2">
    <name type="scientific">Paraburkholderia bryophila</name>
    <dbReference type="NCBI Taxonomy" id="420952"/>
    <lineage>
        <taxon>Bacteria</taxon>
        <taxon>Pseudomonadati</taxon>
        <taxon>Pseudomonadota</taxon>
        <taxon>Betaproteobacteria</taxon>
        <taxon>Burkholderiales</taxon>
        <taxon>Burkholderiaceae</taxon>
        <taxon>Paraburkholderia</taxon>
    </lineage>
</organism>
<evidence type="ECO:0000313" key="2">
    <source>
        <dbReference type="Proteomes" id="UP000572540"/>
    </source>
</evidence>
<proteinExistence type="predicted"/>
<dbReference type="EMBL" id="JACCAU010000001">
    <property type="protein sequence ID" value="NYH13409.1"/>
    <property type="molecule type" value="Genomic_DNA"/>
</dbReference>
<gene>
    <name evidence="1" type="ORF">GGD41_000637</name>
</gene>
<reference evidence="1 2" key="1">
    <citation type="submission" date="2020-07" db="EMBL/GenBank/DDBJ databases">
        <title>Exploring microbial biodiversity for novel pathways involved in the catabolism of aromatic compounds derived from lignin.</title>
        <authorList>
            <person name="Elkins J."/>
        </authorList>
    </citation>
    <scope>NUCLEOTIDE SEQUENCE [LARGE SCALE GENOMIC DNA]</scope>
    <source>
        <strain evidence="1 2">H2C3B</strain>
    </source>
</reference>
<sequence>MTIEALHPFAGDHAVQSVAFVLEWASPLDTAALKAVRQLAPRFQASFPVVQEQRQITVKVEATAGGRSPKHKAAATPATELGGIQFIHNSGHAPGTFTRMIQVQRKNCLVALNEYSRWDTVWPRVQGWLEALLPIVLSGRALSAITLQYQDVFYWREDVSRLDLREVFRAGSSYLPPNCLDQKSAWHSHHGFIEDIDGEWPGHLLNNVNVNVGDLNGQRQIGTMLTHKVTFGSPVWTQERATDALSSVMPMLHRINKSTLQDVFSDAVREKIGLTVQQEG</sequence>
<protein>
    <submittedName>
        <fullName evidence="1">Uncharacterized protein (TIGR04255 family)</fullName>
    </submittedName>
</protein>
<dbReference type="AlphaFoldDB" id="A0A7Y9W376"/>
<name>A0A7Y9W376_9BURK</name>
<accession>A0A7Y9W376</accession>
<comment type="caution">
    <text evidence="1">The sequence shown here is derived from an EMBL/GenBank/DDBJ whole genome shotgun (WGS) entry which is preliminary data.</text>
</comment>
<dbReference type="NCBIfam" id="TIGR04255">
    <property type="entry name" value="sporadTIGR04255"/>
    <property type="match status" value="1"/>
</dbReference>
<dbReference type="InterPro" id="IPR026349">
    <property type="entry name" value="CHP04255"/>
</dbReference>